<dbReference type="AlphaFoldDB" id="A0A0M3ICY5"/>
<name>A0A0M3ICY5_ASCLU</name>
<protein>
    <submittedName>
        <fullName evidence="3">Vitellogenin domain-containing protein</fullName>
    </submittedName>
</protein>
<feature type="region of interest" description="Disordered" evidence="1">
    <location>
        <begin position="16"/>
        <end position="54"/>
    </location>
</feature>
<dbReference type="WBParaSite" id="ALUE_0001581501-mRNA-1">
    <property type="protein sequence ID" value="ALUE_0001581501-mRNA-1"/>
    <property type="gene ID" value="ALUE_0001581501"/>
</dbReference>
<dbReference type="Proteomes" id="UP000036681">
    <property type="component" value="Unplaced"/>
</dbReference>
<reference evidence="3" key="1">
    <citation type="submission" date="2017-02" db="UniProtKB">
        <authorList>
            <consortium name="WormBaseParasite"/>
        </authorList>
    </citation>
    <scope>IDENTIFICATION</scope>
</reference>
<evidence type="ECO:0000313" key="2">
    <source>
        <dbReference type="Proteomes" id="UP000036681"/>
    </source>
</evidence>
<evidence type="ECO:0000313" key="3">
    <source>
        <dbReference type="WBParaSite" id="ALUE_0001581501-mRNA-1"/>
    </source>
</evidence>
<keyword evidence="2" id="KW-1185">Reference proteome</keyword>
<accession>A0A0M3ICY5</accession>
<proteinExistence type="predicted"/>
<organism evidence="2 3">
    <name type="scientific">Ascaris lumbricoides</name>
    <name type="common">Giant roundworm</name>
    <dbReference type="NCBI Taxonomy" id="6252"/>
    <lineage>
        <taxon>Eukaryota</taxon>
        <taxon>Metazoa</taxon>
        <taxon>Ecdysozoa</taxon>
        <taxon>Nematoda</taxon>
        <taxon>Chromadorea</taxon>
        <taxon>Rhabditida</taxon>
        <taxon>Spirurina</taxon>
        <taxon>Ascaridomorpha</taxon>
        <taxon>Ascaridoidea</taxon>
        <taxon>Ascarididae</taxon>
        <taxon>Ascaris</taxon>
    </lineage>
</organism>
<sequence>MGVGGEHERWLSDALSWRRTNQRDSESSGTRSTVEPLLGDYDERSWFGESGVPDPARDPIAQAINLLAKPDTMGNLEALIRDSESSGTRSTVEPLLGDYDERSWFGESGVPDPARDPIAQAINLLAKPDTMGNLEALISWFGESGVPDPARDPIAQAINLLAKPDTMGNLEALIRLVACFSFISAPIT</sequence>
<evidence type="ECO:0000256" key="1">
    <source>
        <dbReference type="SAM" id="MobiDB-lite"/>
    </source>
</evidence>